<proteinExistence type="inferred from homology"/>
<comment type="subcellular location">
    <subcellularLocation>
        <location evidence="1">Endomembrane system</location>
        <topology evidence="1">Peripheral membrane protein</topology>
    </subcellularLocation>
</comment>
<comment type="caution">
    <text evidence="7">The sequence shown here is derived from an EMBL/GenBank/DDBJ whole genome shotgun (WGS) entry which is preliminary data.</text>
</comment>
<dbReference type="GO" id="GO:0005737">
    <property type="term" value="C:cytoplasm"/>
    <property type="evidence" value="ECO:0007669"/>
    <property type="project" value="TreeGrafter"/>
</dbReference>
<keyword evidence="8" id="KW-1185">Reference proteome</keyword>
<dbReference type="Pfam" id="PF10367">
    <property type="entry name" value="zf-Vps39_C"/>
    <property type="match status" value="1"/>
</dbReference>
<dbReference type="Pfam" id="PF00780">
    <property type="entry name" value="CNH"/>
    <property type="match status" value="1"/>
</dbReference>
<dbReference type="InterPro" id="IPR019453">
    <property type="entry name" value="VPS39/TGFA1_Znf"/>
</dbReference>
<keyword evidence="5" id="KW-0175">Coiled coil</keyword>
<sequence>MHEAYNVEWLLKAPTQVQFECVTAFDDTVLVGSKQGHLLVYNVNPKPGDTKLDVCLLRFNKTFSKKCISQLAAVPELEILISLSDGVISVHTMRVFNFPLVATLDKSKGANLFSLDVKRVTTLTGRTSVMVRMCVSVKRKLQLYYWKKDKFLEFREDISVPDTPRAIEWCDETLVLGFRGEYKLIEISKLKQEDLFPIKPQEPLVTKLSEKTFALGNDCKCILMNTEGVPIQNVPVKWKEAPEAIEYDEPYLIAIENEIVEVKTTDDCTIQQIALPKSSARYICRSKQGRLYVASSAEVWCLHAVPLAQQIRRVLEDKQFELALKLTSISDESEDDKRSNAYHIQNVYAHNLFEQKQFAKSMTEFLKLNTNPYSVIQLYPDLLTKPEMLHAKMCDRDSEKALLALIEYLTEVRQTTVGKSEWMAGESDSKKHNLMQIIDTTLLKCYLLTNDALIAPLLRLNRCHLKETEMMLKKFQKWRELIILYQTNNMHKCALDLLKEQSQVPESPLFGTFHTIMYLQQLGSSHIDLILEHATWVLDQNPEEGLRIFTEDLQEVEHLPRPKVLDFLLKVSPIVAIPYLEHVINVWEDKSETIHNALVQRYREDIVKFFAEEKNAEAEALRAKLLAFLETSNHYNPHMVITYFPMNSLLEERAIMLGRLALHENAISIYMRMLNDVGKAMEYCENVYQKKQEGYKTIYVHLMRMLIDPPNEPHQERLGLNTTPAKPDVEKALLILDQHSNEIPVTGALSVLPDSVPLKRVEKFLHNSLQQMLSERRKSQMLKGLLYAEHLQVQQKRIALQSQSLLLSETKLCPVCKKRFSNQSAFAKYPNGDIVHYSCQDKRK</sequence>
<dbReference type="GO" id="GO:0006914">
    <property type="term" value="P:autophagy"/>
    <property type="evidence" value="ECO:0007669"/>
    <property type="project" value="TreeGrafter"/>
</dbReference>
<evidence type="ECO:0000256" key="4">
    <source>
        <dbReference type="PROSITE-ProRule" id="PRU01006"/>
    </source>
</evidence>
<comment type="similarity">
    <text evidence="3">Belongs to the VAM6/VPS39 family.</text>
</comment>
<feature type="repeat" description="CHCR" evidence="4">
    <location>
        <begin position="552"/>
        <end position="711"/>
    </location>
</feature>
<dbReference type="InterPro" id="IPR000547">
    <property type="entry name" value="Clathrin_H-chain/VPS_repeat"/>
</dbReference>
<evidence type="ECO:0000259" key="6">
    <source>
        <dbReference type="PROSITE" id="PS50219"/>
    </source>
</evidence>
<protein>
    <recommendedName>
        <fullName evidence="6">CNH domain-containing protein</fullName>
    </recommendedName>
</protein>
<dbReference type="GO" id="GO:0006886">
    <property type="term" value="P:intracellular protein transport"/>
    <property type="evidence" value="ECO:0007669"/>
    <property type="project" value="UniProtKB-UniRule"/>
</dbReference>
<organism evidence="7 8">
    <name type="scientific">Cloeon dipterum</name>
    <dbReference type="NCBI Taxonomy" id="197152"/>
    <lineage>
        <taxon>Eukaryota</taxon>
        <taxon>Metazoa</taxon>
        <taxon>Ecdysozoa</taxon>
        <taxon>Arthropoda</taxon>
        <taxon>Hexapoda</taxon>
        <taxon>Insecta</taxon>
        <taxon>Pterygota</taxon>
        <taxon>Palaeoptera</taxon>
        <taxon>Ephemeroptera</taxon>
        <taxon>Pisciforma</taxon>
        <taxon>Baetidae</taxon>
        <taxon>Cloeon</taxon>
    </lineage>
</organism>
<keyword evidence="2" id="KW-0472">Membrane</keyword>
<name>A0A8S1E7Q4_9INSE</name>
<dbReference type="PROSITE" id="PS50219">
    <property type="entry name" value="CNH"/>
    <property type="match status" value="1"/>
</dbReference>
<feature type="domain" description="CNH" evidence="6">
    <location>
        <begin position="16"/>
        <end position="288"/>
    </location>
</feature>
<gene>
    <name evidence="7" type="ORF">CLODIP_2_CD04435</name>
</gene>
<accession>A0A8S1E7Q4</accession>
<evidence type="ECO:0000256" key="5">
    <source>
        <dbReference type="SAM" id="Coils"/>
    </source>
</evidence>
<evidence type="ECO:0000256" key="2">
    <source>
        <dbReference type="ARBA" id="ARBA00023136"/>
    </source>
</evidence>
<feature type="coiled-coil region" evidence="5">
    <location>
        <begin position="599"/>
        <end position="631"/>
    </location>
</feature>
<dbReference type="Proteomes" id="UP000494165">
    <property type="component" value="Unassembled WGS sequence"/>
</dbReference>
<dbReference type="GO" id="GO:0012505">
    <property type="term" value="C:endomembrane system"/>
    <property type="evidence" value="ECO:0007669"/>
    <property type="project" value="UniProtKB-SubCell"/>
</dbReference>
<dbReference type="GO" id="GO:0016020">
    <property type="term" value="C:membrane"/>
    <property type="evidence" value="ECO:0007669"/>
    <property type="project" value="TreeGrafter"/>
</dbReference>
<reference evidence="7 8" key="1">
    <citation type="submission" date="2020-04" db="EMBL/GenBank/DDBJ databases">
        <authorList>
            <person name="Alioto T."/>
            <person name="Alioto T."/>
            <person name="Gomez Garrido J."/>
        </authorList>
    </citation>
    <scope>NUCLEOTIDE SEQUENCE [LARGE SCALE GENOMIC DNA]</scope>
</reference>
<dbReference type="EMBL" id="CADEPI010000466">
    <property type="protein sequence ID" value="CAB3386269.1"/>
    <property type="molecule type" value="Genomic_DNA"/>
</dbReference>
<dbReference type="OrthoDB" id="5325112at2759"/>
<dbReference type="InterPro" id="IPR032914">
    <property type="entry name" value="Vam6/VPS39/TRAP1"/>
</dbReference>
<dbReference type="InterPro" id="IPR019452">
    <property type="entry name" value="VPS39/TGF_beta_rcpt-assoc_1"/>
</dbReference>
<dbReference type="PANTHER" id="PTHR12894:SF49">
    <property type="entry name" value="VAM6_VPS39-LIKE PROTEIN"/>
    <property type="match status" value="1"/>
</dbReference>
<evidence type="ECO:0000256" key="3">
    <source>
        <dbReference type="ARBA" id="ARBA00038201"/>
    </source>
</evidence>
<evidence type="ECO:0000313" key="7">
    <source>
        <dbReference type="EMBL" id="CAB3386269.1"/>
    </source>
</evidence>
<evidence type="ECO:0000313" key="8">
    <source>
        <dbReference type="Proteomes" id="UP000494165"/>
    </source>
</evidence>
<dbReference type="Pfam" id="PF10366">
    <property type="entry name" value="Vps39_1"/>
    <property type="match status" value="1"/>
</dbReference>
<dbReference type="GO" id="GO:0034058">
    <property type="term" value="P:endosomal vesicle fusion"/>
    <property type="evidence" value="ECO:0007669"/>
    <property type="project" value="TreeGrafter"/>
</dbReference>
<dbReference type="PANTHER" id="PTHR12894">
    <property type="entry name" value="CNH DOMAIN CONTAINING"/>
    <property type="match status" value="1"/>
</dbReference>
<dbReference type="AlphaFoldDB" id="A0A8S1E7Q4"/>
<dbReference type="PROSITE" id="PS50236">
    <property type="entry name" value="CHCR"/>
    <property type="match status" value="1"/>
</dbReference>
<evidence type="ECO:0000256" key="1">
    <source>
        <dbReference type="ARBA" id="ARBA00004184"/>
    </source>
</evidence>
<dbReference type="InterPro" id="IPR001180">
    <property type="entry name" value="CNH_dom"/>
</dbReference>